<dbReference type="AlphaFoldDB" id="A0AAN6KZG8"/>
<evidence type="ECO:0000259" key="2">
    <source>
        <dbReference type="Pfam" id="PF01425"/>
    </source>
</evidence>
<dbReference type="Proteomes" id="UP001175353">
    <property type="component" value="Unassembled WGS sequence"/>
</dbReference>
<evidence type="ECO:0000313" key="3">
    <source>
        <dbReference type="EMBL" id="KAK1007234.1"/>
    </source>
</evidence>
<dbReference type="Gene3D" id="3.90.1300.10">
    <property type="entry name" value="Amidase signature (AS) domain"/>
    <property type="match status" value="1"/>
</dbReference>
<feature type="domain" description="Amidase" evidence="2">
    <location>
        <begin position="53"/>
        <end position="510"/>
    </location>
</feature>
<proteinExistence type="predicted"/>
<keyword evidence="1" id="KW-0732">Signal</keyword>
<reference evidence="3" key="1">
    <citation type="submission" date="2023-06" db="EMBL/GenBank/DDBJ databases">
        <title>Black Yeasts Isolated from many extreme environments.</title>
        <authorList>
            <person name="Coleine C."/>
            <person name="Stajich J.E."/>
            <person name="Selbmann L."/>
        </authorList>
    </citation>
    <scope>NUCLEOTIDE SEQUENCE</scope>
    <source>
        <strain evidence="3">CCFEE 5200</strain>
    </source>
</reference>
<name>A0AAN6KZG8_9PEZI</name>
<dbReference type="PANTHER" id="PTHR42678">
    <property type="entry name" value="AMIDASE"/>
    <property type="match status" value="1"/>
</dbReference>
<accession>A0AAN6KZG8</accession>
<feature type="chain" id="PRO_5042928428" description="Amidase domain-containing protein" evidence="1">
    <location>
        <begin position="19"/>
        <end position="558"/>
    </location>
</feature>
<protein>
    <recommendedName>
        <fullName evidence="2">Amidase domain-containing protein</fullName>
    </recommendedName>
</protein>
<dbReference type="EMBL" id="JAUJLE010000018">
    <property type="protein sequence ID" value="KAK1007234.1"/>
    <property type="molecule type" value="Genomic_DNA"/>
</dbReference>
<dbReference type="SUPFAM" id="SSF75304">
    <property type="entry name" value="Amidase signature (AS) enzymes"/>
    <property type="match status" value="1"/>
</dbReference>
<dbReference type="Pfam" id="PF01425">
    <property type="entry name" value="Amidase"/>
    <property type="match status" value="1"/>
</dbReference>
<feature type="signal peptide" evidence="1">
    <location>
        <begin position="1"/>
        <end position="18"/>
    </location>
</feature>
<dbReference type="InterPro" id="IPR036928">
    <property type="entry name" value="AS_sf"/>
</dbReference>
<gene>
    <name evidence="3" type="ORF">LTR91_003444</name>
</gene>
<sequence length="558" mass="58908">MAVLPFLVACIAAVTVTATSSTQLPFQPLPDLFSLTVDDILAGFSTNHFTSADLVSAYIARTAEVQLALRPVIEINPDALLIAQTLDNERLLQNRTRGPLHGVPVLLKDNIGTADQLNTTAGSYALYGSIVPHDATVTANLRAAGAVILGKAGLSEWAFWRGTNNSNGWSARGGQVKGAYYEDQDPSGSSGGSAVAAGLGLTALAVGTDTGGSVIDPAISMGLSVVVPITVVQDSVGPITRTVKDAAYLLSAMAGPKGDPGDNYTNAIPFTSIPNYASYCIASGLQGAKIGIPRNIFPAPINYTESDIQQIDAFNAILPLLASLGANVTDNADYPDIDAYNTEAQFTLALDIGFKHDFPAYMSQLKFNPTGVEELADLLNWTQQFRAEQFPLRSTDFWEDSLASNLTTESPEYLAAIAHNAYLGSNATIQGALDAYGLDALVLPTAYSVRPAVFAGYPVITVPLGYFNATTAVVQAGGGGDPTVWGLNTVAPGIPFGLSFIGPRFGEAQIIQFAYAFERATMVRYQNLPLAKYMPVTQLHTPVAQAEFECPDALGLPK</sequence>
<comment type="caution">
    <text evidence="3">The sequence shown here is derived from an EMBL/GenBank/DDBJ whole genome shotgun (WGS) entry which is preliminary data.</text>
</comment>
<evidence type="ECO:0000313" key="4">
    <source>
        <dbReference type="Proteomes" id="UP001175353"/>
    </source>
</evidence>
<dbReference type="InterPro" id="IPR023631">
    <property type="entry name" value="Amidase_dom"/>
</dbReference>
<keyword evidence="4" id="KW-1185">Reference proteome</keyword>
<organism evidence="3 4">
    <name type="scientific">Friedmanniomyces endolithicus</name>
    <dbReference type="NCBI Taxonomy" id="329885"/>
    <lineage>
        <taxon>Eukaryota</taxon>
        <taxon>Fungi</taxon>
        <taxon>Dikarya</taxon>
        <taxon>Ascomycota</taxon>
        <taxon>Pezizomycotina</taxon>
        <taxon>Dothideomycetes</taxon>
        <taxon>Dothideomycetidae</taxon>
        <taxon>Mycosphaerellales</taxon>
        <taxon>Teratosphaeriaceae</taxon>
        <taxon>Friedmanniomyces</taxon>
    </lineage>
</organism>
<dbReference type="PANTHER" id="PTHR42678:SF34">
    <property type="entry name" value="OS04G0183300 PROTEIN"/>
    <property type="match status" value="1"/>
</dbReference>
<evidence type="ECO:0000256" key="1">
    <source>
        <dbReference type="SAM" id="SignalP"/>
    </source>
</evidence>